<dbReference type="OrthoDB" id="10257368at2759"/>
<feature type="compositionally biased region" description="Acidic residues" evidence="1">
    <location>
        <begin position="1300"/>
        <end position="1309"/>
    </location>
</feature>
<organism evidence="2 3">
    <name type="scientific">Giardia muris</name>
    <dbReference type="NCBI Taxonomy" id="5742"/>
    <lineage>
        <taxon>Eukaryota</taxon>
        <taxon>Metamonada</taxon>
        <taxon>Diplomonadida</taxon>
        <taxon>Hexamitidae</taxon>
        <taxon>Giardiinae</taxon>
        <taxon>Giardia</taxon>
    </lineage>
</organism>
<keyword evidence="3" id="KW-1185">Reference proteome</keyword>
<feature type="region of interest" description="Disordered" evidence="1">
    <location>
        <begin position="1296"/>
        <end position="1326"/>
    </location>
</feature>
<proteinExistence type="predicted"/>
<reference evidence="2 3" key="1">
    <citation type="submission" date="2019-05" db="EMBL/GenBank/DDBJ databases">
        <title>The compact genome of Giardia muris reveals important steps in the evolution of intestinal protozoan parasites.</title>
        <authorList>
            <person name="Xu F."/>
            <person name="Jimenez-Gonzalez A."/>
            <person name="Einarsson E."/>
            <person name="Astvaldsson A."/>
            <person name="Peirasmaki D."/>
            <person name="Eckmann L."/>
            <person name="Andersson J.O."/>
            <person name="Svard S.G."/>
            <person name="Jerlstrom-Hultqvist J."/>
        </authorList>
    </citation>
    <scope>NUCLEOTIDE SEQUENCE [LARGE SCALE GENOMIC DNA]</scope>
    <source>
        <strain evidence="2 3">Roberts-Thomson</strain>
    </source>
</reference>
<dbReference type="EMBL" id="VDLU01000001">
    <property type="protein sequence ID" value="TNJ29251.1"/>
    <property type="molecule type" value="Genomic_DNA"/>
</dbReference>
<name>A0A4Z1T9P0_GIAMU</name>
<gene>
    <name evidence="2" type="ORF">GMRT_14510</name>
</gene>
<comment type="caution">
    <text evidence="2">The sequence shown here is derived from an EMBL/GenBank/DDBJ whole genome shotgun (WGS) entry which is preliminary data.</text>
</comment>
<evidence type="ECO:0000256" key="1">
    <source>
        <dbReference type="SAM" id="MobiDB-lite"/>
    </source>
</evidence>
<dbReference type="Proteomes" id="UP000315496">
    <property type="component" value="Chromosome 1"/>
</dbReference>
<dbReference type="VEuPathDB" id="GiardiaDB:GMRT_14510"/>
<evidence type="ECO:0000313" key="2">
    <source>
        <dbReference type="EMBL" id="TNJ29251.1"/>
    </source>
</evidence>
<protein>
    <submittedName>
        <fullName evidence="2">Uncharacterized protein</fullName>
    </submittedName>
</protein>
<evidence type="ECO:0000313" key="3">
    <source>
        <dbReference type="Proteomes" id="UP000315496"/>
    </source>
</evidence>
<dbReference type="PROSITE" id="PS51257">
    <property type="entry name" value="PROKAR_LIPOPROTEIN"/>
    <property type="match status" value="1"/>
</dbReference>
<accession>A0A4Z1T9P0</accession>
<sequence length="2253" mass="256037">MSRPTTITTIPFSVLGCFNPFWPSANRGFGGRPYATDWRDGGLDTLFSLEELAPVHARLEACLVRRYRDLFRNVANHSGLFSAQWNIQRLEERYREAARLYANVVVTLHTFTCAFVRHARPGYEDLRHRLVLAQGTELDRLRRQVERELQFGSVIPELYLAKAMLTMGICYHEALLYPDRPPLDNEVLLLRILDIITEGLQRSELLLRPLELSSSNDIRTLHREFYVMRYVLQSYEINILRQLGRLDEARFRAERLFNLHMENEQVQLLRSQRSAVEGDSNVRNSVPPPDGLSIFAWAEKAALKAESSRSWMHHTGYGPTNSTEEEITRQMDRKNESLRARLKGFAQMDFRILYLSVLLDIGDDEAVLTYLQTGMVSTVRMDNVLFGNQQYLLSENAYPRFGTHNKRNRNPHLTYKDINYFISSREVIDRPAHPLSSVTDISLDVEPRIARPFAEAMPTTYTVDDFRRPIYEFEADFLLHYVYKCVSLTESEGDTLLNTLSKCPTSFATRLKGGKDQRLITLTDRYMRGLLAGPLSRLYFFDSYLQPSADSGVEESGYYRTVFQFRTPDQPRPGPSCLSDSFFNSRMASGLDLDWQYSTSSLGTLATTMGYYSLIYTQLKRRILWANRLARTALSYELLESNYTLQKFSLSETIRVIDLANFLKDTQGIESALPDLIFYEYGSKPPLPSVVLLQDAFEYNPFVVEFLLCRARLPDIATLRMIHCLPIKDAQQSHSLFRADLSASVEHHGDSCHRIYVGGEKTHLNQRLDAMLYVSEFGYLWGSDELHRTLSLYAQHLARRDGVVAGVPMTYYLKAIQWRCLEAPNRLSAPLDFLTHAYLQFVEWFFARSIVSLLPVMKAYPLPKQSGLYPRGSVQRIEHGSEPHRHTTVAAMLQSRETARGLVYLGVFMDRHLRHERLESALSVIHPVVAAGPLVYYLRGMAKEPIGTWDNQIYCAFRYNMWVTPTAHQGTLIVPSDNSSRRVSSNMLTNVFFGLASRCIIAGLQISPRFSPGLFLSEVLHVHEFLNGVVDRTLGRSFESIHYENLDGTKRVQKRQLQNLLLFAFQTCLARAAPGLFECPQDDLENLGQLESERFPETPLTISELTNIWDSVDSKISGRRRKRGEKQRRPGRQTFSIADPLLIDFVMADSDPFCRLFAENPGIVLSFAGCLLRRQLGEPSNVDYISLLTALYASVNFRVSGVVDWLTTVPEANGSVGLVNAIHNYSHKLIQPREFTSTTYAPIHWIVSADGTLQLLEIMACILTAYYSGLQPSKGFDAERFTGNFYLSETDSLRAGPEYQEPDMEEESSGNEGFIPLKSPVPQPSTNESELEAYLNAISRFMECHVCVSTFLAPRGSHLAMGDMYIDILQKYAKHLGRYSTSELQALVTAYTMSKWRAKFELHPLWALAPDTREDLEHALFRLGSFTAYGESLLYTACKFDYIEMTRLLLVLLPFPPEHIFTAICAATFNSSHHCLASFMDDITVPKADELEAVQDTFFHGRQQELPMGTKEILVDTLRCIKSLTDPEPTLTSQCYASLSPSAGTPLFTHPCTVNLKSTIRTQLQTPKNSFLVWANLICTVSHLCGHMKGVLCPMCCNDGVPPTQKDGGRHLEAGPRSLWQCFSMLIQAGLREDIVIVPRNTLTGSIEMKGSTPLGETTASAYPMPDHILGLWKVSGLFKVLTSTKFGLQWPGSSFFLTFATPFSTPLILSAQFGSEVCQYICKEFKGRPEWLAYVNHEDGYGLTALQHAIILFTRLVEQRSECLITSPEYYITHLLATTTENIKALVSAGADPWRADACGVSCIDRLLMLLYCKQYLVLGSAYDARRISAEFPPDAILLALYISLCSQSGKPVPERDNEYLLLNIPLVFKLEKQYDIDELKRTLLACLNDNKCLENVPTEWDETMAIRYVCRIKSETGNRAGMERSQELHKRLCEYFTAILTAFVVTLPPVSARKVRLLLPSRLSELKEIDLKCWVERWLTPTVTEPCGTLPNARILRQLYGIVEPVFRTGLDVSSYGPGEKYFSWPISKVQERLSSSTPPSPPRPSHILPLPRPRISASFSYRTYHPWTKEFADRLRQRRIYYYIWRKMGRTSRRLVQPALIQPTPPHWMDIDHLLFSDLQLEPAQGALFLDITRTTKAMVDTITIALKHALLQSRFGNTSPVECISLKRPVGELGFNLATDDCLIYWRTIYRRARNVSVLADGITPTSTLIYYSPDRLFPESARLLSDSLRIYDHTRTSTYLGPIPPSKE</sequence>